<gene>
    <name evidence="1" type="ORF">LOK49_LG13G01368</name>
</gene>
<reference evidence="1 2" key="1">
    <citation type="journal article" date="2022" name="Plant J.">
        <title>Chromosome-level genome of Camellia lanceoleosa provides a valuable resource for understanding genome evolution and self-incompatibility.</title>
        <authorList>
            <person name="Gong W."/>
            <person name="Xiao S."/>
            <person name="Wang L."/>
            <person name="Liao Z."/>
            <person name="Chang Y."/>
            <person name="Mo W."/>
            <person name="Hu G."/>
            <person name="Li W."/>
            <person name="Zhao G."/>
            <person name="Zhu H."/>
            <person name="Hu X."/>
            <person name="Ji K."/>
            <person name="Xiang X."/>
            <person name="Song Q."/>
            <person name="Yuan D."/>
            <person name="Jin S."/>
            <person name="Zhang L."/>
        </authorList>
    </citation>
    <scope>NUCLEOTIDE SEQUENCE [LARGE SCALE GENOMIC DNA]</scope>
    <source>
        <strain evidence="1">SQ_2022a</strain>
    </source>
</reference>
<evidence type="ECO:0000313" key="1">
    <source>
        <dbReference type="EMBL" id="KAI7989666.1"/>
    </source>
</evidence>
<organism evidence="1 2">
    <name type="scientific">Camellia lanceoleosa</name>
    <dbReference type="NCBI Taxonomy" id="1840588"/>
    <lineage>
        <taxon>Eukaryota</taxon>
        <taxon>Viridiplantae</taxon>
        <taxon>Streptophyta</taxon>
        <taxon>Embryophyta</taxon>
        <taxon>Tracheophyta</taxon>
        <taxon>Spermatophyta</taxon>
        <taxon>Magnoliopsida</taxon>
        <taxon>eudicotyledons</taxon>
        <taxon>Gunneridae</taxon>
        <taxon>Pentapetalae</taxon>
        <taxon>asterids</taxon>
        <taxon>Ericales</taxon>
        <taxon>Theaceae</taxon>
        <taxon>Camellia</taxon>
    </lineage>
</organism>
<accession>A0ACC0FLK4</accession>
<evidence type="ECO:0000313" key="2">
    <source>
        <dbReference type="Proteomes" id="UP001060215"/>
    </source>
</evidence>
<dbReference type="EMBL" id="CM045771">
    <property type="protein sequence ID" value="KAI7989666.1"/>
    <property type="molecule type" value="Genomic_DNA"/>
</dbReference>
<dbReference type="Proteomes" id="UP001060215">
    <property type="component" value="Chromosome 14"/>
</dbReference>
<name>A0ACC0FLK4_9ERIC</name>
<comment type="caution">
    <text evidence="1">The sequence shown here is derived from an EMBL/GenBank/DDBJ whole genome shotgun (WGS) entry which is preliminary data.</text>
</comment>
<protein>
    <submittedName>
        <fullName evidence="1">Uncharacterized protein</fullName>
    </submittedName>
</protein>
<keyword evidence="2" id="KW-1185">Reference proteome</keyword>
<proteinExistence type="predicted"/>
<sequence>MAIEKLFKDEATKEKGERANVSSDLQQFMDDDHYSDYVASSISISNDYLKKILIMRGTRFISVFLSRFLVKEGHQILHLKGDRKDTEFVKASLSTEGFDVVYDINVISFCGHGTTNCLGHVALVTELVKRCCERKTKLKSSWSSNSYNVELF</sequence>